<dbReference type="GO" id="GO:0015031">
    <property type="term" value="P:protein transport"/>
    <property type="evidence" value="ECO:0007669"/>
    <property type="project" value="UniProtKB-KW"/>
</dbReference>
<evidence type="ECO:0000313" key="6">
    <source>
        <dbReference type="Proteomes" id="UP001237642"/>
    </source>
</evidence>
<proteinExistence type="inferred from homology"/>
<keyword evidence="6" id="KW-1185">Reference proteome</keyword>
<evidence type="ECO:0000313" key="5">
    <source>
        <dbReference type="EMBL" id="KAK1367889.1"/>
    </source>
</evidence>
<dbReference type="SUPFAM" id="SSF74788">
    <property type="entry name" value="Cullin repeat-like"/>
    <property type="match status" value="1"/>
</dbReference>
<dbReference type="Pfam" id="PF03081">
    <property type="entry name" value="Exo70_C"/>
    <property type="match status" value="1"/>
</dbReference>
<evidence type="ECO:0000259" key="4">
    <source>
        <dbReference type="Pfam" id="PF03081"/>
    </source>
</evidence>
<name>A0AAD8HKE5_9APIA</name>
<dbReference type="InterPro" id="IPR004140">
    <property type="entry name" value="Exo70"/>
</dbReference>
<dbReference type="GO" id="GO:0000145">
    <property type="term" value="C:exocyst"/>
    <property type="evidence" value="ECO:0007669"/>
    <property type="project" value="InterPro"/>
</dbReference>
<reference evidence="5" key="2">
    <citation type="submission" date="2023-05" db="EMBL/GenBank/DDBJ databases">
        <authorList>
            <person name="Schelkunov M.I."/>
        </authorList>
    </citation>
    <scope>NUCLEOTIDE SEQUENCE</scope>
    <source>
        <strain evidence="5">Hsosn_3</strain>
        <tissue evidence="5">Leaf</tissue>
    </source>
</reference>
<comment type="function">
    <text evidence="3">Component of the exocyst complex.</text>
</comment>
<dbReference type="GO" id="GO:0005546">
    <property type="term" value="F:phosphatidylinositol-4,5-bisphosphate binding"/>
    <property type="evidence" value="ECO:0007669"/>
    <property type="project" value="InterPro"/>
</dbReference>
<dbReference type="GO" id="GO:0006887">
    <property type="term" value="P:exocytosis"/>
    <property type="evidence" value="ECO:0007669"/>
    <property type="project" value="UniProtKB-KW"/>
</dbReference>
<keyword evidence="3" id="KW-0268">Exocytosis</keyword>
<dbReference type="PANTHER" id="PTHR12542">
    <property type="entry name" value="EXOCYST COMPLEX PROTEIN EXO70"/>
    <property type="match status" value="1"/>
</dbReference>
<comment type="caution">
    <text evidence="5">The sequence shown here is derived from an EMBL/GenBank/DDBJ whole genome shotgun (WGS) entry which is preliminary data.</text>
</comment>
<reference evidence="5" key="1">
    <citation type="submission" date="2023-02" db="EMBL/GenBank/DDBJ databases">
        <title>Genome of toxic invasive species Heracleum sosnowskyi carries increased number of genes despite the absence of recent whole-genome duplications.</title>
        <authorList>
            <person name="Schelkunov M."/>
            <person name="Shtratnikova V."/>
            <person name="Makarenko M."/>
            <person name="Klepikova A."/>
            <person name="Omelchenko D."/>
            <person name="Novikova G."/>
            <person name="Obukhova E."/>
            <person name="Bogdanov V."/>
            <person name="Penin A."/>
            <person name="Logacheva M."/>
        </authorList>
    </citation>
    <scope>NUCLEOTIDE SEQUENCE</scope>
    <source>
        <strain evidence="5">Hsosn_3</strain>
        <tissue evidence="5">Leaf</tissue>
    </source>
</reference>
<dbReference type="InterPro" id="IPR016159">
    <property type="entry name" value="Cullin_repeat-like_dom_sf"/>
</dbReference>
<dbReference type="EMBL" id="JAUIZM010000008">
    <property type="protein sequence ID" value="KAK1367889.1"/>
    <property type="molecule type" value="Genomic_DNA"/>
</dbReference>
<dbReference type="Gene3D" id="1.20.1280.170">
    <property type="entry name" value="Exocyst complex component Exo70"/>
    <property type="match status" value="1"/>
</dbReference>
<comment type="similarity">
    <text evidence="1 3">Belongs to the EXO70 family.</text>
</comment>
<accession>A0AAD8HKE5</accession>
<keyword evidence="2 3" id="KW-0813">Transport</keyword>
<evidence type="ECO:0000256" key="1">
    <source>
        <dbReference type="ARBA" id="ARBA00006756"/>
    </source>
</evidence>
<feature type="domain" description="Exocyst complex subunit Exo70 C-terminal" evidence="4">
    <location>
        <begin position="2"/>
        <end position="131"/>
    </location>
</feature>
<gene>
    <name evidence="5" type="ORF">POM88_033981</name>
</gene>
<organism evidence="5 6">
    <name type="scientific">Heracleum sosnowskyi</name>
    <dbReference type="NCBI Taxonomy" id="360622"/>
    <lineage>
        <taxon>Eukaryota</taxon>
        <taxon>Viridiplantae</taxon>
        <taxon>Streptophyta</taxon>
        <taxon>Embryophyta</taxon>
        <taxon>Tracheophyta</taxon>
        <taxon>Spermatophyta</taxon>
        <taxon>Magnoliopsida</taxon>
        <taxon>eudicotyledons</taxon>
        <taxon>Gunneridae</taxon>
        <taxon>Pentapetalae</taxon>
        <taxon>asterids</taxon>
        <taxon>campanulids</taxon>
        <taxon>Apiales</taxon>
        <taxon>Apiaceae</taxon>
        <taxon>Apioideae</taxon>
        <taxon>apioid superclade</taxon>
        <taxon>Tordylieae</taxon>
        <taxon>Tordyliinae</taxon>
        <taxon>Heracleum</taxon>
    </lineage>
</organism>
<keyword evidence="3" id="KW-0653">Protein transport</keyword>
<evidence type="ECO:0000256" key="2">
    <source>
        <dbReference type="ARBA" id="ARBA00022448"/>
    </source>
</evidence>
<protein>
    <recommendedName>
        <fullName evidence="3">Exocyst subunit Exo70 family protein</fullName>
    </recommendedName>
</protein>
<dbReference type="Proteomes" id="UP001237642">
    <property type="component" value="Unassembled WGS sequence"/>
</dbReference>
<sequence>MIGKECPSKLSTYIAQAAQEHSLTIWHGVLRCLRDDGLTYTFPFNTIISRNLVKNRFKTFNTSFKETCRTQSRMFVPDIHIQRRELHQLILSKLLPAYKSFLKKHGSHTQSKRYNESYIKYLSDDIEKRVKSCFQHVADYPLWRLL</sequence>
<dbReference type="PANTHER" id="PTHR12542:SF130">
    <property type="entry name" value="EXOCYST SUBUNIT EXO70 FAMILY PROTEIN"/>
    <property type="match status" value="1"/>
</dbReference>
<dbReference type="InterPro" id="IPR046364">
    <property type="entry name" value="Exo70_C"/>
</dbReference>
<dbReference type="AlphaFoldDB" id="A0AAD8HKE5"/>
<evidence type="ECO:0000256" key="3">
    <source>
        <dbReference type="RuleBase" id="RU365026"/>
    </source>
</evidence>